<feature type="region of interest" description="Disordered" evidence="1">
    <location>
        <begin position="1"/>
        <end position="72"/>
    </location>
</feature>
<sequence length="72" mass="8221">MLRDTTAARPSSPAQDCFVSSEHGRRSANQHVQHEKIRLDRHSMTCLPTHSRHEHKAADGLLSNEVTPRYNF</sequence>
<organism evidence="2 3">
    <name type="scientific">Hyaloperonospora arabidopsidis (strain Emoy2)</name>
    <name type="common">Downy mildew agent</name>
    <name type="synonym">Peronospora arabidopsidis</name>
    <dbReference type="NCBI Taxonomy" id="559515"/>
    <lineage>
        <taxon>Eukaryota</taxon>
        <taxon>Sar</taxon>
        <taxon>Stramenopiles</taxon>
        <taxon>Oomycota</taxon>
        <taxon>Peronosporomycetes</taxon>
        <taxon>Peronosporales</taxon>
        <taxon>Peronosporaceae</taxon>
        <taxon>Hyaloperonospora</taxon>
    </lineage>
</organism>
<dbReference type="EMBL" id="ABWE02008046">
    <property type="status" value="NOT_ANNOTATED_CDS"/>
    <property type="molecule type" value="Genomic_DNA"/>
</dbReference>
<accession>M4C712</accession>
<dbReference type="EnsemblProtists" id="HpaT814900">
    <property type="protein sequence ID" value="HpaP814900"/>
    <property type="gene ID" value="HpaG814900"/>
</dbReference>
<dbReference type="AlphaFoldDB" id="M4C712"/>
<dbReference type="VEuPathDB" id="FungiDB:HpaG814900"/>
<dbReference type="Proteomes" id="UP000011713">
    <property type="component" value="Unassembled WGS sequence"/>
</dbReference>
<proteinExistence type="predicted"/>
<reference evidence="3" key="1">
    <citation type="journal article" date="2010" name="Science">
        <title>Signatures of adaptation to obligate biotrophy in the Hyaloperonospora arabidopsidis genome.</title>
        <authorList>
            <person name="Baxter L."/>
            <person name="Tripathy S."/>
            <person name="Ishaque N."/>
            <person name="Boot N."/>
            <person name="Cabral A."/>
            <person name="Kemen E."/>
            <person name="Thines M."/>
            <person name="Ah-Fong A."/>
            <person name="Anderson R."/>
            <person name="Badejoko W."/>
            <person name="Bittner-Eddy P."/>
            <person name="Boore J.L."/>
            <person name="Chibucos M.C."/>
            <person name="Coates M."/>
            <person name="Dehal P."/>
            <person name="Delehaunty K."/>
            <person name="Dong S."/>
            <person name="Downton P."/>
            <person name="Dumas B."/>
            <person name="Fabro G."/>
            <person name="Fronick C."/>
            <person name="Fuerstenberg S.I."/>
            <person name="Fulton L."/>
            <person name="Gaulin E."/>
            <person name="Govers F."/>
            <person name="Hughes L."/>
            <person name="Humphray S."/>
            <person name="Jiang R.H."/>
            <person name="Judelson H."/>
            <person name="Kamoun S."/>
            <person name="Kyung K."/>
            <person name="Meijer H."/>
            <person name="Minx P."/>
            <person name="Morris P."/>
            <person name="Nelson J."/>
            <person name="Phuntumart V."/>
            <person name="Qutob D."/>
            <person name="Rehmany A."/>
            <person name="Rougon-Cardoso A."/>
            <person name="Ryden P."/>
            <person name="Torto-Alalibo T."/>
            <person name="Studholme D."/>
            <person name="Wang Y."/>
            <person name="Win J."/>
            <person name="Wood J."/>
            <person name="Clifton S.W."/>
            <person name="Rogers J."/>
            <person name="Van den Ackerveken G."/>
            <person name="Jones J.D."/>
            <person name="McDowell J.M."/>
            <person name="Beynon J."/>
            <person name="Tyler B.M."/>
        </authorList>
    </citation>
    <scope>NUCLEOTIDE SEQUENCE [LARGE SCALE GENOMIC DNA]</scope>
    <source>
        <strain evidence="3">Emoy2</strain>
    </source>
</reference>
<evidence type="ECO:0000313" key="3">
    <source>
        <dbReference type="Proteomes" id="UP000011713"/>
    </source>
</evidence>
<feature type="compositionally biased region" description="Basic and acidic residues" evidence="1">
    <location>
        <begin position="32"/>
        <end position="43"/>
    </location>
</feature>
<dbReference type="InParanoid" id="M4C712"/>
<keyword evidence="3" id="KW-1185">Reference proteome</keyword>
<dbReference type="HOGENOM" id="CLU_2727628_0_0_1"/>
<protein>
    <submittedName>
        <fullName evidence="2">Uncharacterized protein</fullName>
    </submittedName>
</protein>
<reference evidence="2" key="2">
    <citation type="submission" date="2015-06" db="UniProtKB">
        <authorList>
            <consortium name="EnsemblProtists"/>
        </authorList>
    </citation>
    <scope>IDENTIFICATION</scope>
    <source>
        <strain evidence="2">Emoy2</strain>
    </source>
</reference>
<evidence type="ECO:0000313" key="2">
    <source>
        <dbReference type="EnsemblProtists" id="HpaP814900"/>
    </source>
</evidence>
<evidence type="ECO:0000256" key="1">
    <source>
        <dbReference type="SAM" id="MobiDB-lite"/>
    </source>
</evidence>
<name>M4C712_HYAAE</name>